<dbReference type="RefSeq" id="WP_062952865.1">
    <property type="nucleotide sequence ID" value="NZ_CP136684.1"/>
</dbReference>
<reference evidence="6 7" key="1">
    <citation type="submission" date="2015-12" db="EMBL/GenBank/DDBJ databases">
        <title>Genome sequence of Thalassospira lucentensis MCCC 1A02072.</title>
        <authorList>
            <person name="Lu L."/>
            <person name="Lai Q."/>
            <person name="Shao Z."/>
            <person name="Qian P."/>
        </authorList>
    </citation>
    <scope>NUCLEOTIDE SEQUENCE [LARGE SCALE GENOMIC DNA]</scope>
    <source>
        <strain evidence="6 7">MCCC 1A02072</strain>
    </source>
</reference>
<evidence type="ECO:0000313" key="7">
    <source>
        <dbReference type="Proteomes" id="UP000076335"/>
    </source>
</evidence>
<protein>
    <recommendedName>
        <fullName evidence="5">HTH lysR-type domain-containing protein</fullName>
    </recommendedName>
</protein>
<sequence length="298" mass="33876">MDRFAELRAFVAVVENSGFTAAARASRLPRSTVSRLVMGLEERLNTQLLQRSTRSVATTSTGQVYYERARQVLDDLDEIDLAVTTTSSTPSGHLRISAPLPFQGINFAQTVANFVKVYPDMTVSMDLETRLVDPVSEGYDLIVRIARPDEETNLVDHRIATLKYVTCAAPMYVRKYGMPQTPADLRNHKLIVYANRNRMRNWVYQTANGRVEIKAESAMKTNNMEALMVWVENGLGISVLPEYALRDAFKYKRLVKLLEDYELPKLCLQVIYPPTRHLSSKVRLFTDMVAEEYSAVHF</sequence>
<dbReference type="FunFam" id="1.10.10.10:FF:000001">
    <property type="entry name" value="LysR family transcriptional regulator"/>
    <property type="match status" value="1"/>
</dbReference>
<dbReference type="OrthoDB" id="9812435at2"/>
<evidence type="ECO:0000256" key="4">
    <source>
        <dbReference type="ARBA" id="ARBA00023163"/>
    </source>
</evidence>
<dbReference type="InterPro" id="IPR058163">
    <property type="entry name" value="LysR-type_TF_proteobact-type"/>
</dbReference>
<dbReference type="GO" id="GO:0003700">
    <property type="term" value="F:DNA-binding transcription factor activity"/>
    <property type="evidence" value="ECO:0007669"/>
    <property type="project" value="InterPro"/>
</dbReference>
<dbReference type="Proteomes" id="UP000076335">
    <property type="component" value="Unassembled WGS sequence"/>
</dbReference>
<dbReference type="SUPFAM" id="SSF53850">
    <property type="entry name" value="Periplasmic binding protein-like II"/>
    <property type="match status" value="1"/>
</dbReference>
<proteinExistence type="inferred from homology"/>
<evidence type="ECO:0000256" key="2">
    <source>
        <dbReference type="ARBA" id="ARBA00023015"/>
    </source>
</evidence>
<dbReference type="Pfam" id="PF00126">
    <property type="entry name" value="HTH_1"/>
    <property type="match status" value="1"/>
</dbReference>
<gene>
    <name evidence="6" type="ORF">AUP42_04925</name>
</gene>
<dbReference type="InterPro" id="IPR000847">
    <property type="entry name" value="LysR_HTH_N"/>
</dbReference>
<dbReference type="CDD" id="cd08422">
    <property type="entry name" value="PBP2_CrgA_like"/>
    <property type="match status" value="1"/>
</dbReference>
<evidence type="ECO:0000259" key="5">
    <source>
        <dbReference type="PROSITE" id="PS50931"/>
    </source>
</evidence>
<dbReference type="Gene3D" id="3.40.190.290">
    <property type="match status" value="1"/>
</dbReference>
<dbReference type="Pfam" id="PF03466">
    <property type="entry name" value="LysR_substrate"/>
    <property type="match status" value="1"/>
</dbReference>
<dbReference type="PROSITE" id="PS50931">
    <property type="entry name" value="HTH_LYSR"/>
    <property type="match status" value="1"/>
</dbReference>
<keyword evidence="2" id="KW-0805">Transcription regulation</keyword>
<evidence type="ECO:0000313" key="6">
    <source>
        <dbReference type="EMBL" id="KZB62290.1"/>
    </source>
</evidence>
<dbReference type="PANTHER" id="PTHR30537">
    <property type="entry name" value="HTH-TYPE TRANSCRIPTIONAL REGULATOR"/>
    <property type="match status" value="1"/>
</dbReference>
<dbReference type="AlphaFoldDB" id="A0A154L2Q0"/>
<organism evidence="6 7">
    <name type="scientific">Thalassospira lucentensis</name>
    <dbReference type="NCBI Taxonomy" id="168935"/>
    <lineage>
        <taxon>Bacteria</taxon>
        <taxon>Pseudomonadati</taxon>
        <taxon>Pseudomonadota</taxon>
        <taxon>Alphaproteobacteria</taxon>
        <taxon>Rhodospirillales</taxon>
        <taxon>Thalassospiraceae</taxon>
        <taxon>Thalassospira</taxon>
    </lineage>
</organism>
<keyword evidence="4" id="KW-0804">Transcription</keyword>
<comment type="similarity">
    <text evidence="1">Belongs to the LysR transcriptional regulatory family.</text>
</comment>
<dbReference type="InterPro" id="IPR036388">
    <property type="entry name" value="WH-like_DNA-bd_sf"/>
</dbReference>
<feature type="domain" description="HTH lysR-type" evidence="5">
    <location>
        <begin position="1"/>
        <end position="59"/>
    </location>
</feature>
<evidence type="ECO:0000256" key="1">
    <source>
        <dbReference type="ARBA" id="ARBA00009437"/>
    </source>
</evidence>
<dbReference type="EMBL" id="LPVY01000021">
    <property type="protein sequence ID" value="KZB62290.1"/>
    <property type="molecule type" value="Genomic_DNA"/>
</dbReference>
<dbReference type="InterPro" id="IPR036390">
    <property type="entry name" value="WH_DNA-bd_sf"/>
</dbReference>
<comment type="caution">
    <text evidence="6">The sequence shown here is derived from an EMBL/GenBank/DDBJ whole genome shotgun (WGS) entry which is preliminary data.</text>
</comment>
<dbReference type="Gene3D" id="1.10.10.10">
    <property type="entry name" value="Winged helix-like DNA-binding domain superfamily/Winged helix DNA-binding domain"/>
    <property type="match status" value="1"/>
</dbReference>
<accession>A0A154L2Q0</accession>
<keyword evidence="3" id="KW-0238">DNA-binding</keyword>
<evidence type="ECO:0000256" key="3">
    <source>
        <dbReference type="ARBA" id="ARBA00023125"/>
    </source>
</evidence>
<dbReference type="InterPro" id="IPR005119">
    <property type="entry name" value="LysR_subst-bd"/>
</dbReference>
<name>A0A154L2Q0_9PROT</name>
<dbReference type="GO" id="GO:0003677">
    <property type="term" value="F:DNA binding"/>
    <property type="evidence" value="ECO:0007669"/>
    <property type="project" value="UniProtKB-KW"/>
</dbReference>
<dbReference type="PANTHER" id="PTHR30537:SF5">
    <property type="entry name" value="HTH-TYPE TRANSCRIPTIONAL ACTIVATOR TTDR-RELATED"/>
    <property type="match status" value="1"/>
</dbReference>
<dbReference type="SUPFAM" id="SSF46785">
    <property type="entry name" value="Winged helix' DNA-binding domain"/>
    <property type="match status" value="1"/>
</dbReference>